<evidence type="ECO:0000313" key="3">
    <source>
        <dbReference type="EMBL" id="VDK62347.1"/>
    </source>
</evidence>
<keyword evidence="2" id="KW-0472">Membrane</keyword>
<name>A0A182DY00_ONCOC</name>
<gene>
    <name evidence="3" type="ORF">NOO_LOCUS538</name>
</gene>
<evidence type="ECO:0000313" key="4">
    <source>
        <dbReference type="Proteomes" id="UP000271087"/>
    </source>
</evidence>
<accession>A0A182DY00</accession>
<organism evidence="5">
    <name type="scientific">Onchocerca ochengi</name>
    <name type="common">Filarial nematode worm</name>
    <dbReference type="NCBI Taxonomy" id="42157"/>
    <lineage>
        <taxon>Eukaryota</taxon>
        <taxon>Metazoa</taxon>
        <taxon>Ecdysozoa</taxon>
        <taxon>Nematoda</taxon>
        <taxon>Chromadorea</taxon>
        <taxon>Rhabditida</taxon>
        <taxon>Spirurina</taxon>
        <taxon>Spiruromorpha</taxon>
        <taxon>Filarioidea</taxon>
        <taxon>Onchocercidae</taxon>
        <taxon>Onchocerca</taxon>
    </lineage>
</organism>
<feature type="region of interest" description="Disordered" evidence="1">
    <location>
        <begin position="1"/>
        <end position="25"/>
    </location>
</feature>
<keyword evidence="2" id="KW-1133">Transmembrane helix</keyword>
<dbReference type="Proteomes" id="UP000271087">
    <property type="component" value="Unassembled WGS sequence"/>
</dbReference>
<dbReference type="OrthoDB" id="5773891at2759"/>
<dbReference type="EMBL" id="UYRW01000053">
    <property type="protein sequence ID" value="VDK62347.1"/>
    <property type="molecule type" value="Genomic_DNA"/>
</dbReference>
<reference evidence="5" key="1">
    <citation type="submission" date="2016-06" db="UniProtKB">
        <authorList>
            <consortium name="WormBaseParasite"/>
        </authorList>
    </citation>
    <scope>IDENTIFICATION</scope>
</reference>
<reference evidence="3 4" key="2">
    <citation type="submission" date="2018-08" db="EMBL/GenBank/DDBJ databases">
        <authorList>
            <person name="Laetsch R D."/>
            <person name="Stevens L."/>
            <person name="Kumar S."/>
            <person name="Blaxter L. M."/>
        </authorList>
    </citation>
    <scope>NUCLEOTIDE SEQUENCE [LARGE SCALE GENOMIC DNA]</scope>
</reference>
<evidence type="ECO:0000313" key="5">
    <source>
        <dbReference type="WBParaSite" id="nOo.2.0.1.t00538-RA"/>
    </source>
</evidence>
<dbReference type="WBParaSite" id="nOo.2.0.1.t00538-RA">
    <property type="protein sequence ID" value="nOo.2.0.1.t00538-RA"/>
    <property type="gene ID" value="nOo.2.0.1.g00538"/>
</dbReference>
<evidence type="ECO:0000256" key="1">
    <source>
        <dbReference type="SAM" id="MobiDB-lite"/>
    </source>
</evidence>
<feature type="compositionally biased region" description="Low complexity" evidence="1">
    <location>
        <begin position="14"/>
        <end position="25"/>
    </location>
</feature>
<sequence>MTPKALNSPGMSSKTTMNEEITNNKNNYNIKKNYDTLRTRRRMFVPRGLEAGGDAAAQQVEERLRAQRETRNDALRFLLIPVVLELGAHFCTFVLGWDWICT</sequence>
<protein>
    <submittedName>
        <fullName evidence="3 5">Uncharacterized protein</fullName>
    </submittedName>
</protein>
<evidence type="ECO:0000256" key="2">
    <source>
        <dbReference type="SAM" id="Phobius"/>
    </source>
</evidence>
<keyword evidence="2" id="KW-0812">Transmembrane</keyword>
<keyword evidence="4" id="KW-1185">Reference proteome</keyword>
<proteinExistence type="predicted"/>
<feature type="transmembrane region" description="Helical" evidence="2">
    <location>
        <begin position="74"/>
        <end position="97"/>
    </location>
</feature>
<dbReference type="AlphaFoldDB" id="A0A182DY00"/>